<dbReference type="OrthoDB" id="6019866at2759"/>
<feature type="domain" description="Ig-like" evidence="5">
    <location>
        <begin position="523"/>
        <end position="613"/>
    </location>
</feature>
<evidence type="ECO:0000313" key="7">
    <source>
        <dbReference type="Proteomes" id="UP000499080"/>
    </source>
</evidence>
<feature type="domain" description="Ig-like" evidence="5">
    <location>
        <begin position="620"/>
        <end position="711"/>
    </location>
</feature>
<evidence type="ECO:0000256" key="3">
    <source>
        <dbReference type="ARBA" id="ARBA00023319"/>
    </source>
</evidence>
<dbReference type="EMBL" id="BGPR01000700">
    <property type="protein sequence ID" value="GBM32188.1"/>
    <property type="molecule type" value="Genomic_DNA"/>
</dbReference>
<dbReference type="Proteomes" id="UP000499080">
    <property type="component" value="Unassembled WGS sequence"/>
</dbReference>
<feature type="chain" id="PRO_5021284077" evidence="4">
    <location>
        <begin position="21"/>
        <end position="733"/>
    </location>
</feature>
<organism evidence="6 7">
    <name type="scientific">Araneus ventricosus</name>
    <name type="common">Orbweaver spider</name>
    <name type="synonym">Epeira ventricosa</name>
    <dbReference type="NCBI Taxonomy" id="182803"/>
    <lineage>
        <taxon>Eukaryota</taxon>
        <taxon>Metazoa</taxon>
        <taxon>Ecdysozoa</taxon>
        <taxon>Arthropoda</taxon>
        <taxon>Chelicerata</taxon>
        <taxon>Arachnida</taxon>
        <taxon>Araneae</taxon>
        <taxon>Araneomorphae</taxon>
        <taxon>Entelegynae</taxon>
        <taxon>Araneoidea</taxon>
        <taxon>Araneidae</taxon>
        <taxon>Araneus</taxon>
    </lineage>
</organism>
<dbReference type="PANTHER" id="PTHR45080:SF8">
    <property type="entry name" value="IG-LIKE DOMAIN-CONTAINING PROTEIN"/>
    <property type="match status" value="1"/>
</dbReference>
<dbReference type="GO" id="GO:0050808">
    <property type="term" value="P:synapse organization"/>
    <property type="evidence" value="ECO:0007669"/>
    <property type="project" value="TreeGrafter"/>
</dbReference>
<dbReference type="InterPro" id="IPR003598">
    <property type="entry name" value="Ig_sub2"/>
</dbReference>
<dbReference type="AlphaFoldDB" id="A0A4Y2EVI3"/>
<feature type="domain" description="Ig-like" evidence="5">
    <location>
        <begin position="316"/>
        <end position="406"/>
    </location>
</feature>
<dbReference type="GO" id="GO:0007156">
    <property type="term" value="P:homophilic cell adhesion via plasma membrane adhesion molecules"/>
    <property type="evidence" value="ECO:0007669"/>
    <property type="project" value="TreeGrafter"/>
</dbReference>
<evidence type="ECO:0000256" key="2">
    <source>
        <dbReference type="ARBA" id="ARBA00023157"/>
    </source>
</evidence>
<keyword evidence="2" id="KW-1015">Disulfide bond</keyword>
<dbReference type="GO" id="GO:0043025">
    <property type="term" value="C:neuronal cell body"/>
    <property type="evidence" value="ECO:0007669"/>
    <property type="project" value="TreeGrafter"/>
</dbReference>
<gene>
    <name evidence="6" type="primary">Ttn_0</name>
    <name evidence="6" type="ORF">AVEN_136734_1</name>
</gene>
<comment type="caution">
    <text evidence="6">The sequence shown here is derived from an EMBL/GenBank/DDBJ whole genome shotgun (WGS) entry which is preliminary data.</text>
</comment>
<feature type="domain" description="Ig-like" evidence="5">
    <location>
        <begin position="413"/>
        <end position="504"/>
    </location>
</feature>
<dbReference type="Pfam" id="PF07679">
    <property type="entry name" value="I-set"/>
    <property type="match status" value="7"/>
</dbReference>
<feature type="domain" description="Ig-like" evidence="5">
    <location>
        <begin position="122"/>
        <end position="212"/>
    </location>
</feature>
<evidence type="ECO:0000259" key="5">
    <source>
        <dbReference type="PROSITE" id="PS50835"/>
    </source>
</evidence>
<dbReference type="FunFam" id="2.60.40.10:FF:000333">
    <property type="entry name" value="Down syndrome cell adhesion molecule"/>
    <property type="match status" value="7"/>
</dbReference>
<dbReference type="SUPFAM" id="SSF48726">
    <property type="entry name" value="Immunoglobulin"/>
    <property type="match status" value="7"/>
</dbReference>
<reference evidence="6 7" key="1">
    <citation type="journal article" date="2019" name="Sci. Rep.">
        <title>Orb-weaving spider Araneus ventricosus genome elucidates the spidroin gene catalogue.</title>
        <authorList>
            <person name="Kono N."/>
            <person name="Nakamura H."/>
            <person name="Ohtoshi R."/>
            <person name="Moran D.A.P."/>
            <person name="Shinohara A."/>
            <person name="Yoshida Y."/>
            <person name="Fujiwara M."/>
            <person name="Mori M."/>
            <person name="Tomita M."/>
            <person name="Arakawa K."/>
        </authorList>
    </citation>
    <scope>NUCLEOTIDE SEQUENCE [LARGE SCALE GENOMIC DNA]</scope>
</reference>
<dbReference type="InterPro" id="IPR013098">
    <property type="entry name" value="Ig_I-set"/>
</dbReference>
<evidence type="ECO:0000256" key="1">
    <source>
        <dbReference type="ARBA" id="ARBA00022729"/>
    </source>
</evidence>
<keyword evidence="3" id="KW-0393">Immunoglobulin domain</keyword>
<dbReference type="PROSITE" id="PS50835">
    <property type="entry name" value="IG_LIKE"/>
    <property type="match status" value="7"/>
</dbReference>
<feature type="domain" description="Ig-like" evidence="5">
    <location>
        <begin position="219"/>
        <end position="309"/>
    </location>
</feature>
<dbReference type="GO" id="GO:0008046">
    <property type="term" value="F:axon guidance receptor activity"/>
    <property type="evidence" value="ECO:0007669"/>
    <property type="project" value="TreeGrafter"/>
</dbReference>
<dbReference type="PANTHER" id="PTHR45080">
    <property type="entry name" value="CONTACTIN 5"/>
    <property type="match status" value="1"/>
</dbReference>
<dbReference type="SMART" id="SM00409">
    <property type="entry name" value="IG"/>
    <property type="match status" value="7"/>
</dbReference>
<dbReference type="InterPro" id="IPR036179">
    <property type="entry name" value="Ig-like_dom_sf"/>
</dbReference>
<dbReference type="InterPro" id="IPR050958">
    <property type="entry name" value="Cell_Adh-Cytoskel_Orgn"/>
</dbReference>
<dbReference type="InterPro" id="IPR007110">
    <property type="entry name" value="Ig-like_dom"/>
</dbReference>
<evidence type="ECO:0000313" key="6">
    <source>
        <dbReference type="EMBL" id="GBM32188.1"/>
    </source>
</evidence>
<dbReference type="Gene3D" id="2.60.40.10">
    <property type="entry name" value="Immunoglobulins"/>
    <property type="match status" value="7"/>
</dbReference>
<sequence length="733" mass="81394">MAFLGFFTILLLYFVECSLAETGAPKINPFHFSQELDVGMRTSILCAVIYGDAPFEFTWFKDGKKLAETHAISIKTFDDFTSNLAISKVDADSNGNYTCRASNSKGFDEKSALLSVKENGVPRISPFHFPTDLDLGMRTSILCVVNYGDPPFEFSWFKNGQKLMETQSTSIRKIDDFTSNLVISKVDADSNGNFSCRASNSKGFDEKSALLSVKENGVPRISPFHFPTDLDLGMRTSIFCVVNYGDPPFEFSWFKNGQKLMETQSTSIRKIDDFTSNLVISKVDADSNGNFSCRASNSKGFDEKSALLSVKESGPPKINPFHFSGELDVGMRASVHCSVIYGDTPFEFTWLKDGYPLENVREISFRKTDEYNSNLVIAKVDADSNGNYTCRVTNSKGSDEKSAVLSVKGAKRPEIRPFHFTGDLSLGKRVTVACSVIDGDPPFEFTWLKDGVLVTSSGNIHTKTYEDDFQSNLIISKLDSDSNGNYTCRVSNMVGKDEHSAVLLMKAFIPLLFALKEVFGDAPKVSPFHFPSELDTGMRASVHCIVMHGDPPFEFSWFKDGQPLRDERGISVRKIDDYDSNLVISKVDANSNGNYSCRVTNSEGLDEKSAVLSVKGLRKPEIRPFHFSGELVAGKRVMLACSLMDGDPPFQFRWHKDGAEVTTDGNVHSRTYAEDHFSNLIISQLNSDSNGNYTCRVTNAAGKDEHSAVLLMKGGICVRLLIWHGYNVNMTWL</sequence>
<dbReference type="SMART" id="SM00408">
    <property type="entry name" value="IGc2"/>
    <property type="match status" value="7"/>
</dbReference>
<proteinExistence type="predicted"/>
<dbReference type="InterPro" id="IPR013783">
    <property type="entry name" value="Ig-like_fold"/>
</dbReference>
<dbReference type="InterPro" id="IPR003599">
    <property type="entry name" value="Ig_sub"/>
</dbReference>
<keyword evidence="1 4" id="KW-0732">Signal</keyword>
<protein>
    <submittedName>
        <fullName evidence="6">Titin</fullName>
    </submittedName>
</protein>
<keyword evidence="7" id="KW-1185">Reference proteome</keyword>
<name>A0A4Y2EVI3_ARAVE</name>
<dbReference type="GO" id="GO:0030424">
    <property type="term" value="C:axon"/>
    <property type="evidence" value="ECO:0007669"/>
    <property type="project" value="TreeGrafter"/>
</dbReference>
<dbReference type="GO" id="GO:0005886">
    <property type="term" value="C:plasma membrane"/>
    <property type="evidence" value="ECO:0007669"/>
    <property type="project" value="TreeGrafter"/>
</dbReference>
<accession>A0A4Y2EVI3</accession>
<evidence type="ECO:0000256" key="4">
    <source>
        <dbReference type="SAM" id="SignalP"/>
    </source>
</evidence>
<feature type="signal peptide" evidence="4">
    <location>
        <begin position="1"/>
        <end position="20"/>
    </location>
</feature>
<feature type="domain" description="Ig-like" evidence="5">
    <location>
        <begin position="25"/>
        <end position="115"/>
    </location>
</feature>